<keyword evidence="2" id="KW-1185">Reference proteome</keyword>
<protein>
    <submittedName>
        <fullName evidence="1">Uncharacterized protein</fullName>
    </submittedName>
</protein>
<sequence length="68" mass="7506">MTRLRSTDTALTTTQEFKIDKHVGTYYNTDTPKSAQAISNKGSNCRFCGAGHSHNVPDILVVQTEFSD</sequence>
<evidence type="ECO:0000313" key="2">
    <source>
        <dbReference type="Proteomes" id="UP000324222"/>
    </source>
</evidence>
<dbReference type="Proteomes" id="UP000324222">
    <property type="component" value="Unassembled WGS sequence"/>
</dbReference>
<reference evidence="1 2" key="1">
    <citation type="submission" date="2019-05" db="EMBL/GenBank/DDBJ databases">
        <title>Another draft genome of Portunus trituberculatus and its Hox gene families provides insights of decapod evolution.</title>
        <authorList>
            <person name="Jeong J.-H."/>
            <person name="Song I."/>
            <person name="Kim S."/>
            <person name="Choi T."/>
            <person name="Kim D."/>
            <person name="Ryu S."/>
            <person name="Kim W."/>
        </authorList>
    </citation>
    <scope>NUCLEOTIDE SEQUENCE [LARGE SCALE GENOMIC DNA]</scope>
    <source>
        <tissue evidence="1">Muscle</tissue>
    </source>
</reference>
<accession>A0A5B7GS73</accession>
<evidence type="ECO:0000313" key="1">
    <source>
        <dbReference type="EMBL" id="MPC60449.1"/>
    </source>
</evidence>
<dbReference type="AlphaFoldDB" id="A0A5B7GS73"/>
<proteinExistence type="predicted"/>
<comment type="caution">
    <text evidence="1">The sequence shown here is derived from an EMBL/GenBank/DDBJ whole genome shotgun (WGS) entry which is preliminary data.</text>
</comment>
<dbReference type="EMBL" id="VSRR010017529">
    <property type="protein sequence ID" value="MPC60449.1"/>
    <property type="molecule type" value="Genomic_DNA"/>
</dbReference>
<name>A0A5B7GS73_PORTR</name>
<organism evidence="1 2">
    <name type="scientific">Portunus trituberculatus</name>
    <name type="common">Swimming crab</name>
    <name type="synonym">Neptunus trituberculatus</name>
    <dbReference type="NCBI Taxonomy" id="210409"/>
    <lineage>
        <taxon>Eukaryota</taxon>
        <taxon>Metazoa</taxon>
        <taxon>Ecdysozoa</taxon>
        <taxon>Arthropoda</taxon>
        <taxon>Crustacea</taxon>
        <taxon>Multicrustacea</taxon>
        <taxon>Malacostraca</taxon>
        <taxon>Eumalacostraca</taxon>
        <taxon>Eucarida</taxon>
        <taxon>Decapoda</taxon>
        <taxon>Pleocyemata</taxon>
        <taxon>Brachyura</taxon>
        <taxon>Eubrachyura</taxon>
        <taxon>Portunoidea</taxon>
        <taxon>Portunidae</taxon>
        <taxon>Portuninae</taxon>
        <taxon>Portunus</taxon>
    </lineage>
</organism>
<gene>
    <name evidence="1" type="ORF">E2C01_054494</name>
</gene>